<feature type="transmembrane region" description="Helical" evidence="1">
    <location>
        <begin position="43"/>
        <end position="62"/>
    </location>
</feature>
<dbReference type="Proteomes" id="UP001626537">
    <property type="component" value="Chromosome"/>
</dbReference>
<evidence type="ECO:0000256" key="1">
    <source>
        <dbReference type="SAM" id="Phobius"/>
    </source>
</evidence>
<dbReference type="EMBL" id="CP136864">
    <property type="protein sequence ID" value="WOJ93956.1"/>
    <property type="molecule type" value="Genomic_DNA"/>
</dbReference>
<accession>A0ABZ0I438</accession>
<evidence type="ECO:0000313" key="2">
    <source>
        <dbReference type="EMBL" id="WOJ93956.1"/>
    </source>
</evidence>
<keyword evidence="1" id="KW-1133">Transmembrane helix</keyword>
<keyword evidence="1" id="KW-0812">Transmembrane</keyword>
<organism evidence="2 3">
    <name type="scientific">Congregibacter variabilis</name>
    <dbReference type="NCBI Taxonomy" id="3081200"/>
    <lineage>
        <taxon>Bacteria</taxon>
        <taxon>Pseudomonadati</taxon>
        <taxon>Pseudomonadota</taxon>
        <taxon>Gammaproteobacteria</taxon>
        <taxon>Cellvibrionales</taxon>
        <taxon>Halieaceae</taxon>
        <taxon>Congregibacter</taxon>
    </lineage>
</organism>
<gene>
    <name evidence="2" type="ORF">R0135_02005</name>
</gene>
<keyword evidence="3" id="KW-1185">Reference proteome</keyword>
<proteinExistence type="predicted"/>
<evidence type="ECO:0000313" key="3">
    <source>
        <dbReference type="Proteomes" id="UP001626537"/>
    </source>
</evidence>
<feature type="transmembrane region" description="Helical" evidence="1">
    <location>
        <begin position="5"/>
        <end position="23"/>
    </location>
</feature>
<sequence length="236" mass="26442">MDWRILFGLTVTTLWMSTGIYYVTRVVGWTEFQSLPTADIGSFFEGAFAPLAFLWLVIGHFMQQKEITANTRATSMQEQSTRRLELHSRRDSYFKLLGLVQEQLGSIAGFHYLSVFGPTGNGEVSLEEFGTLRSEASTGDHSLFIRRMIGAAASNSDDDEFLKDMLYGTQIRARHSDNFKRTFGRLLEAAESVDTDEMLREALLQGSAAGLYYRIIRHVAGEEEMNPISGARDGAS</sequence>
<protein>
    <submittedName>
        <fullName evidence="2">Uncharacterized protein</fullName>
    </submittedName>
</protein>
<reference evidence="2 3" key="1">
    <citation type="submission" date="2023-10" db="EMBL/GenBank/DDBJ databases">
        <title>Two novel species belonging to the OM43/NOR5 clade.</title>
        <authorList>
            <person name="Park M."/>
        </authorList>
    </citation>
    <scope>NUCLEOTIDE SEQUENCE [LARGE SCALE GENOMIC DNA]</scope>
    <source>
        <strain evidence="2 3">IMCC43200</strain>
    </source>
</reference>
<keyword evidence="1" id="KW-0472">Membrane</keyword>
<dbReference type="RefSeq" id="WP_407348595.1">
    <property type="nucleotide sequence ID" value="NZ_CP136864.1"/>
</dbReference>
<name>A0ABZ0I438_9GAMM</name>